<evidence type="ECO:0000313" key="3">
    <source>
        <dbReference type="EMBL" id="KAG2204083.1"/>
    </source>
</evidence>
<name>A0A8H7V5F4_9FUNG</name>
<evidence type="ECO:0000256" key="2">
    <source>
        <dbReference type="SAM" id="MobiDB-lite"/>
    </source>
</evidence>
<comment type="caution">
    <text evidence="3">The sequence shown here is derived from an EMBL/GenBank/DDBJ whole genome shotgun (WGS) entry which is preliminary data.</text>
</comment>
<organism evidence="3 4">
    <name type="scientific">Circinella minor</name>
    <dbReference type="NCBI Taxonomy" id="1195481"/>
    <lineage>
        <taxon>Eukaryota</taxon>
        <taxon>Fungi</taxon>
        <taxon>Fungi incertae sedis</taxon>
        <taxon>Mucoromycota</taxon>
        <taxon>Mucoromycotina</taxon>
        <taxon>Mucoromycetes</taxon>
        <taxon>Mucorales</taxon>
        <taxon>Lichtheimiaceae</taxon>
        <taxon>Circinella</taxon>
    </lineage>
</organism>
<proteinExistence type="predicted"/>
<protein>
    <submittedName>
        <fullName evidence="3">Uncharacterized protein</fullName>
    </submittedName>
</protein>
<feature type="coiled-coil region" evidence="1">
    <location>
        <begin position="6"/>
        <end position="33"/>
    </location>
</feature>
<dbReference type="EMBL" id="JAEPRB010001457">
    <property type="protein sequence ID" value="KAG2204083.1"/>
    <property type="molecule type" value="Genomic_DNA"/>
</dbReference>
<accession>A0A8H7V5F4</accession>
<sequence length="258" mass="30238">MPGGVIDTVNKCNADLEQEVHELKNQIDKSMKKKSCSPRKNVLLRFMRNHYKRKMIPEGAVWNFEHAYDDEENLGVRTAIIKYTKKASDDLGYRWPDESIEEKLIVVYKNAKYTNSLTPERKEKERKKSQKNGVRNKQNREALLAEFKDCDRLIDRELMSDEEDLHDEHGVVEKKAVLCPSWRSDEGKNFYSKLDKLLYKSKKRITRMKRVCGDQYIMEKELSKSKRTRLPSWAIIPLVEPAVLLVQPDNSEQHISPV</sequence>
<evidence type="ECO:0000313" key="4">
    <source>
        <dbReference type="Proteomes" id="UP000646827"/>
    </source>
</evidence>
<reference evidence="3 4" key="1">
    <citation type="submission" date="2020-12" db="EMBL/GenBank/DDBJ databases">
        <title>Metabolic potential, ecology and presence of endohyphal bacteria is reflected in genomic diversity of Mucoromycotina.</title>
        <authorList>
            <person name="Muszewska A."/>
            <person name="Okrasinska A."/>
            <person name="Steczkiewicz K."/>
            <person name="Drgas O."/>
            <person name="Orlowska M."/>
            <person name="Perlinska-Lenart U."/>
            <person name="Aleksandrzak-Piekarczyk T."/>
            <person name="Szatraj K."/>
            <person name="Zielenkiewicz U."/>
            <person name="Pilsyk S."/>
            <person name="Malc E."/>
            <person name="Mieczkowski P."/>
            <person name="Kruszewska J.S."/>
            <person name="Biernat P."/>
            <person name="Pawlowska J."/>
        </authorList>
    </citation>
    <scope>NUCLEOTIDE SEQUENCE [LARGE SCALE GENOMIC DNA]</scope>
    <source>
        <strain evidence="3 4">CBS 142.35</strain>
    </source>
</reference>
<keyword evidence="1" id="KW-0175">Coiled coil</keyword>
<evidence type="ECO:0000256" key="1">
    <source>
        <dbReference type="SAM" id="Coils"/>
    </source>
</evidence>
<keyword evidence="4" id="KW-1185">Reference proteome</keyword>
<dbReference type="Proteomes" id="UP000646827">
    <property type="component" value="Unassembled WGS sequence"/>
</dbReference>
<feature type="region of interest" description="Disordered" evidence="2">
    <location>
        <begin position="117"/>
        <end position="138"/>
    </location>
</feature>
<gene>
    <name evidence="3" type="ORF">INT45_008920</name>
</gene>
<dbReference type="AlphaFoldDB" id="A0A8H7V5F4"/>